<organism evidence="3 4">
    <name type="scientific">Coniochaeta pulveracea</name>
    <dbReference type="NCBI Taxonomy" id="177199"/>
    <lineage>
        <taxon>Eukaryota</taxon>
        <taxon>Fungi</taxon>
        <taxon>Dikarya</taxon>
        <taxon>Ascomycota</taxon>
        <taxon>Pezizomycotina</taxon>
        <taxon>Sordariomycetes</taxon>
        <taxon>Sordariomycetidae</taxon>
        <taxon>Coniochaetales</taxon>
        <taxon>Coniochaetaceae</taxon>
        <taxon>Coniochaeta</taxon>
    </lineage>
</organism>
<feature type="compositionally biased region" description="Basic and acidic residues" evidence="2">
    <location>
        <begin position="765"/>
        <end position="774"/>
    </location>
</feature>
<dbReference type="Proteomes" id="UP000275385">
    <property type="component" value="Unassembled WGS sequence"/>
</dbReference>
<reference evidence="3 4" key="1">
    <citation type="submission" date="2018-08" db="EMBL/GenBank/DDBJ databases">
        <title>Draft genome of the lignicolous fungus Coniochaeta pulveracea.</title>
        <authorList>
            <person name="Borstlap C.J."/>
            <person name="De Witt R.N."/>
            <person name="Botha A."/>
            <person name="Volschenk H."/>
        </authorList>
    </citation>
    <scope>NUCLEOTIDE SEQUENCE [LARGE SCALE GENOMIC DNA]</scope>
    <source>
        <strain evidence="3 4">CAB683</strain>
    </source>
</reference>
<protein>
    <submittedName>
        <fullName evidence="3">Uncharacterized protein</fullName>
    </submittedName>
</protein>
<comment type="caution">
    <text evidence="3">The sequence shown here is derived from an EMBL/GenBank/DDBJ whole genome shotgun (WGS) entry which is preliminary data.</text>
</comment>
<name>A0A420YKL9_9PEZI</name>
<keyword evidence="1" id="KW-0175">Coiled coil</keyword>
<evidence type="ECO:0000313" key="4">
    <source>
        <dbReference type="Proteomes" id="UP000275385"/>
    </source>
</evidence>
<feature type="compositionally biased region" description="Acidic residues" evidence="2">
    <location>
        <begin position="873"/>
        <end position="886"/>
    </location>
</feature>
<accession>A0A420YKL9</accession>
<feature type="compositionally biased region" description="Acidic residues" evidence="2">
    <location>
        <begin position="153"/>
        <end position="163"/>
    </location>
</feature>
<gene>
    <name evidence="3" type="ORF">DL546_009541</name>
</gene>
<dbReference type="STRING" id="177199.A0A420YKL9"/>
<feature type="region of interest" description="Disordered" evidence="2">
    <location>
        <begin position="586"/>
        <end position="615"/>
    </location>
</feature>
<dbReference type="OrthoDB" id="4850289at2759"/>
<feature type="region of interest" description="Disordered" evidence="2">
    <location>
        <begin position="765"/>
        <end position="941"/>
    </location>
</feature>
<feature type="region of interest" description="Disordered" evidence="2">
    <location>
        <begin position="207"/>
        <end position="307"/>
    </location>
</feature>
<evidence type="ECO:0000256" key="1">
    <source>
        <dbReference type="SAM" id="Coils"/>
    </source>
</evidence>
<feature type="compositionally biased region" description="Basic and acidic residues" evidence="2">
    <location>
        <begin position="231"/>
        <end position="244"/>
    </location>
</feature>
<evidence type="ECO:0000313" key="3">
    <source>
        <dbReference type="EMBL" id="RKU48418.1"/>
    </source>
</evidence>
<sequence length="971" mass="109640">MREVLDTIEGLLDEPTASPADQEPGIVPAEMGQATRTSRRPELELSTEESTTVISRCSDRFEEDVIPIQETLDEHFTPYERSLLTYADPSTNWSLAQIQTDHHKRYPAFIQTDVPVDHQAGDPWEEEWAGKDTVQHTQEVPLGISLRGGGLDDGLDDESDGSVDDNFIQSQLRLEGVEDIVNQFVAEDELGELDIDINQLFEVMGPLGISRRGGKDTRRSSTDLSSPTHLDSPRPKTSRGDTGKRPSVHFASDPDPPSPRHMTSWARTPLRPVREEGSSAGESSATAPTDHDVNNVPLQKVPGDNHNMRQKSYADPMPSVRTKNQTPAAALQKVVQFDSDTIPTMSTGVMTPTEQRRLQIAYYTMRNIALERGVQCPYAGCERVFAVAEEARLQKHLEDAHLGDGCNFCDDVLWKSWSKNQRRAHFLRKHRNLFLTDPQWKADNSFNVPSLFRVDWERESRYSFCPRCGRDHRALDAHADRTHHDNVCYPGSDEGQYDWTACADCGGKKWPKSEHHCQGVINPNEPPYCSKCALPAGLFSDLYRASHHLHCQGHNNEAAKFCPWCGQSCGRDVVENALKHMTNCAERPDNQAQGPLNPDTATPWPSLLEYNPKHEGPGIHKDPPAYCTECKQAVFHLDAHLLMKHIEDNHEDKLDHCIFCKLDYKPRGWLNNRQAKVLHLDDHIHERKQTLATDLVQSRLWPPGHPYTKRKVDVKDLEKLQVLRALQHKDEQLANLRERNHALVAELNEDKASIEMLRSQVRLQHKETRRQSRHDLHHHSRTQDTPVASRTPKPRSQDKESRLETGAPPARDRKGKGKQKDAPITESVPRPHKAETPLETASPTESPATSRKRKNVHRVSASNDPSYRPGSSEESDDEISDEDDSEASAVEPDPADTSSRPGPSHPKKRKHNPHIPGPNDPSYRQRKQDDEDSAEEDPEFIKAEKILMATIKRQKTGKKDPNFTAKDVVDV</sequence>
<proteinExistence type="predicted"/>
<feature type="region of interest" description="Disordered" evidence="2">
    <location>
        <begin position="144"/>
        <end position="164"/>
    </location>
</feature>
<evidence type="ECO:0000256" key="2">
    <source>
        <dbReference type="SAM" id="MobiDB-lite"/>
    </source>
</evidence>
<feature type="coiled-coil region" evidence="1">
    <location>
        <begin position="726"/>
        <end position="753"/>
    </location>
</feature>
<feature type="compositionally biased region" description="Polar residues" evidence="2">
    <location>
        <begin position="839"/>
        <end position="849"/>
    </location>
</feature>
<feature type="region of interest" description="Disordered" evidence="2">
    <location>
        <begin position="1"/>
        <end position="55"/>
    </location>
</feature>
<keyword evidence="4" id="KW-1185">Reference proteome</keyword>
<dbReference type="AlphaFoldDB" id="A0A420YKL9"/>
<dbReference type="EMBL" id="QVQW01000005">
    <property type="protein sequence ID" value="RKU48418.1"/>
    <property type="molecule type" value="Genomic_DNA"/>
</dbReference>